<protein>
    <submittedName>
        <fullName evidence="2">Uncharacterized protein</fullName>
    </submittedName>
</protein>
<evidence type="ECO:0000313" key="2">
    <source>
        <dbReference type="EMBL" id="AFK88849.1"/>
    </source>
</evidence>
<geneLocation type="plasmid" evidence="2">
    <name>p96A29192-65</name>
</geneLocation>
<sequence length="63" mass="7287">MYAYISFNKRQKRESECGVVKRRGVVSPPLATFPHSSIDKPADQFQDSDYSVRHCNNRPQNDD</sequence>
<dbReference type="AlphaFoldDB" id="I3VZS2"/>
<organism evidence="2">
    <name type="scientific">Salmonella sp. 96A-29192</name>
    <dbReference type="NCBI Taxonomy" id="1179814"/>
    <lineage>
        <taxon>Bacteria</taxon>
        <taxon>Pseudomonadati</taxon>
        <taxon>Pseudomonadota</taxon>
        <taxon>Gammaproteobacteria</taxon>
        <taxon>Enterobacterales</taxon>
        <taxon>Enterobacteriaceae</taxon>
        <taxon>Salmonella</taxon>
    </lineage>
</organism>
<name>I3VZS2_9ENTR</name>
<evidence type="ECO:0000256" key="1">
    <source>
        <dbReference type="SAM" id="MobiDB-lite"/>
    </source>
</evidence>
<keyword evidence="2" id="KW-0614">Plasmid</keyword>
<dbReference type="EMBL" id="JQ418521">
    <property type="protein sequence ID" value="AFK88849.1"/>
    <property type="molecule type" value="Genomic_DNA"/>
</dbReference>
<reference evidence="2" key="1">
    <citation type="submission" date="2012-01" db="EMBL/GenBank/DDBJ databases">
        <authorList>
            <person name="Summers A.O."/>
            <person name="Wireman J."/>
        </authorList>
    </citation>
    <scope>NUCLEOTIDE SEQUENCE</scope>
    <source>
        <strain evidence="2">96A-29192</strain>
        <plasmid evidence="2">p96A29192-65</plasmid>
    </source>
</reference>
<proteinExistence type="predicted"/>
<accession>I3VZS2</accession>
<feature type="region of interest" description="Disordered" evidence="1">
    <location>
        <begin position="28"/>
        <end position="63"/>
    </location>
</feature>